<reference evidence="4 5" key="1">
    <citation type="submission" date="2020-08" db="EMBL/GenBank/DDBJ databases">
        <title>Genomic Encyclopedia of Type Strains, Phase IV (KMG-IV): sequencing the most valuable type-strain genomes for metagenomic binning, comparative biology and taxonomic classification.</title>
        <authorList>
            <person name="Goeker M."/>
        </authorList>
    </citation>
    <scope>NUCLEOTIDE SEQUENCE [LARGE SCALE GENOMIC DNA]</scope>
    <source>
        <strain evidence="4 5">DSM 4737</strain>
    </source>
</reference>
<evidence type="ECO:0000313" key="4">
    <source>
        <dbReference type="EMBL" id="MBB5747054.1"/>
    </source>
</evidence>
<accession>A0A7W9CK35</accession>
<feature type="region of interest" description="Disordered" evidence="1">
    <location>
        <begin position="141"/>
        <end position="162"/>
    </location>
</feature>
<evidence type="ECO:0000259" key="3">
    <source>
        <dbReference type="PROSITE" id="PS51194"/>
    </source>
</evidence>
<dbReference type="PANTHER" id="PTHR47396">
    <property type="entry name" value="TYPE I RESTRICTION ENZYME ECOKI R PROTEIN"/>
    <property type="match status" value="1"/>
</dbReference>
<dbReference type="AlphaFoldDB" id="A0A7W9CK35"/>
<proteinExistence type="predicted"/>
<dbReference type="Pfam" id="PF04851">
    <property type="entry name" value="ResIII"/>
    <property type="match status" value="1"/>
</dbReference>
<dbReference type="GO" id="GO:0005829">
    <property type="term" value="C:cytosol"/>
    <property type="evidence" value="ECO:0007669"/>
    <property type="project" value="TreeGrafter"/>
</dbReference>
<dbReference type="PANTHER" id="PTHR47396:SF1">
    <property type="entry name" value="ATP-DEPENDENT HELICASE IRC3-RELATED"/>
    <property type="match status" value="1"/>
</dbReference>
<dbReference type="GO" id="GO:0005524">
    <property type="term" value="F:ATP binding"/>
    <property type="evidence" value="ECO:0007669"/>
    <property type="project" value="InterPro"/>
</dbReference>
<keyword evidence="4" id="KW-0067">ATP-binding</keyword>
<dbReference type="PROSITE" id="PS51192">
    <property type="entry name" value="HELICASE_ATP_BIND_1"/>
    <property type="match status" value="1"/>
</dbReference>
<dbReference type="InterPro" id="IPR027417">
    <property type="entry name" value="P-loop_NTPase"/>
</dbReference>
<dbReference type="SUPFAM" id="SSF52540">
    <property type="entry name" value="P-loop containing nucleoside triphosphate hydrolases"/>
    <property type="match status" value="1"/>
</dbReference>
<dbReference type="Pfam" id="PF00271">
    <property type="entry name" value="Helicase_C"/>
    <property type="match status" value="1"/>
</dbReference>
<dbReference type="GO" id="GO:0003677">
    <property type="term" value="F:DNA binding"/>
    <property type="evidence" value="ECO:0007669"/>
    <property type="project" value="InterPro"/>
</dbReference>
<keyword evidence="4" id="KW-0347">Helicase</keyword>
<feature type="domain" description="Helicase ATP-binding" evidence="2">
    <location>
        <begin position="179"/>
        <end position="330"/>
    </location>
</feature>
<evidence type="ECO:0000256" key="1">
    <source>
        <dbReference type="SAM" id="MobiDB-lite"/>
    </source>
</evidence>
<evidence type="ECO:0000313" key="5">
    <source>
        <dbReference type="Proteomes" id="UP000545037"/>
    </source>
</evidence>
<dbReference type="Gene3D" id="3.40.50.300">
    <property type="entry name" value="P-loop containing nucleotide triphosphate hydrolases"/>
    <property type="match status" value="2"/>
</dbReference>
<dbReference type="PROSITE" id="PS51194">
    <property type="entry name" value="HELICASE_CTER"/>
    <property type="match status" value="1"/>
</dbReference>
<sequence length="810" mass="89699">MARHSVRSEAVQALVQGFLIPFYLENRSVTATAKRLNDVLASEGDTRPIHVNRIQALLSDDVARGVNDLTLELVKKAAAILVHRGWAEDRDDTAFEFANIAEQAGPLLVQDGAEPEDIARTIGIPVAVLAAALGRRVPAPHKTSTRVLGNRPVSSPSATSDLRPDWSYQDTAVARCLDAFRRRPSGKVGLVLPTGAGKTRTALRIILEVLARAPSPTSRVVWVTHRHTLRTQAFRELNKLLAADPASLPPDVLKLATRIRFVMVGEIADLLNEDTRPALVVIDEAHHAAAKSYRPIFEAIAAFPVLLLTATPIRTDRLPIGIDEIAFTITYRELAERNAILRPQFETISVETFNWTDADLTNLVDLLINETMDRFTKTLVLVNRVDQLMRFHEAFQRRLSAEKDHSLTADDVGFIHGGGNSHGVSNEDFVDLFAGKPRALLISAQLLLEGFDDPAINAVVITYETNSVIKLMQAAGRCVRYAPGKRQAFVVQADNPDLAYRFDQRWLYQEIDDYLRPRLVDEDFAGPDDLRAKVQSLLQAHRVAAPQAAVAMRALNGLAPGEAPRLLFYGHPYFGDPGRFADEARWGVFVETPANSALFREVFNRFSLSGAKHSDPTEYLDTIGPELGLERDTRAGSLWRQFVELLTAAFWAREELYDTRGPAQAGRPGGRLSASSWLTYAAFHHRLDLPPALEAFLVDCHNRTTVANAYLTDRNDVAAVLKSDLPLGGSEAVPLDAPTVLALTAWLNDMRHELRSLDPTAQLAEYARLTATRPWPPLPFAHASRLDRLLSDTGRDRQLLVLTDRRKDVA</sequence>
<dbReference type="GO" id="GO:0004386">
    <property type="term" value="F:helicase activity"/>
    <property type="evidence" value="ECO:0007669"/>
    <property type="project" value="UniProtKB-KW"/>
</dbReference>
<dbReference type="EMBL" id="JACHOR010000004">
    <property type="protein sequence ID" value="MBB5747054.1"/>
    <property type="molecule type" value="Genomic_DNA"/>
</dbReference>
<keyword evidence="4" id="KW-0378">Hydrolase</keyword>
<keyword evidence="5" id="KW-1185">Reference proteome</keyword>
<dbReference type="InterPro" id="IPR006935">
    <property type="entry name" value="Helicase/UvrB_N"/>
</dbReference>
<dbReference type="SMART" id="SM00487">
    <property type="entry name" value="DEXDc"/>
    <property type="match status" value="1"/>
</dbReference>
<dbReference type="RefSeq" id="WP_183214004.1">
    <property type="nucleotide sequence ID" value="NZ_JACHOR010000004.1"/>
</dbReference>
<dbReference type="InterPro" id="IPR014001">
    <property type="entry name" value="Helicase_ATP-bd"/>
</dbReference>
<dbReference type="InterPro" id="IPR050742">
    <property type="entry name" value="Helicase_Restrict-Modif_Enz"/>
</dbReference>
<dbReference type="Proteomes" id="UP000545037">
    <property type="component" value="Unassembled WGS sequence"/>
</dbReference>
<organism evidence="4 5">
    <name type="scientific">Brevundimonas variabilis</name>
    <dbReference type="NCBI Taxonomy" id="74312"/>
    <lineage>
        <taxon>Bacteria</taxon>
        <taxon>Pseudomonadati</taxon>
        <taxon>Pseudomonadota</taxon>
        <taxon>Alphaproteobacteria</taxon>
        <taxon>Caulobacterales</taxon>
        <taxon>Caulobacteraceae</taxon>
        <taxon>Brevundimonas</taxon>
    </lineage>
</organism>
<dbReference type="InterPro" id="IPR001650">
    <property type="entry name" value="Helicase_C-like"/>
</dbReference>
<comment type="caution">
    <text evidence="4">The sequence shown here is derived from an EMBL/GenBank/DDBJ whole genome shotgun (WGS) entry which is preliminary data.</text>
</comment>
<dbReference type="GO" id="GO:0016787">
    <property type="term" value="F:hydrolase activity"/>
    <property type="evidence" value="ECO:0007669"/>
    <property type="project" value="InterPro"/>
</dbReference>
<gene>
    <name evidence="4" type="ORF">GGR13_002661</name>
</gene>
<keyword evidence="4" id="KW-0547">Nucleotide-binding</keyword>
<protein>
    <submittedName>
        <fullName evidence="4">Superfamily II DNA or RNA helicase</fullName>
    </submittedName>
</protein>
<name>A0A7W9CK35_9CAUL</name>
<evidence type="ECO:0000259" key="2">
    <source>
        <dbReference type="PROSITE" id="PS51192"/>
    </source>
</evidence>
<feature type="domain" description="Helicase C-terminal" evidence="3">
    <location>
        <begin position="359"/>
        <end position="531"/>
    </location>
</feature>